<organism evidence="1">
    <name type="scientific">marine sediment metagenome</name>
    <dbReference type="NCBI Taxonomy" id="412755"/>
    <lineage>
        <taxon>unclassified sequences</taxon>
        <taxon>metagenomes</taxon>
        <taxon>ecological metagenomes</taxon>
    </lineage>
</organism>
<sequence>VTILDGTGKHSVLNGEHATRYLQHLGIKTVGIEHKLKVDRLKILCGHFMLNESKLEYGTGRSGIKDLKDKYDFVFLGHQHRHRCF</sequence>
<protein>
    <recommendedName>
        <fullName evidence="2">Calcineurin-like phosphoesterase domain-containing protein</fullName>
    </recommendedName>
</protein>
<dbReference type="Gene3D" id="3.60.21.10">
    <property type="match status" value="1"/>
</dbReference>
<reference evidence="1" key="1">
    <citation type="journal article" date="2015" name="Nature">
        <title>Complex archaea that bridge the gap between prokaryotes and eukaryotes.</title>
        <authorList>
            <person name="Spang A."/>
            <person name="Saw J.H."/>
            <person name="Jorgensen S.L."/>
            <person name="Zaremba-Niedzwiedzka K."/>
            <person name="Martijn J."/>
            <person name="Lind A.E."/>
            <person name="van Eijk R."/>
            <person name="Schleper C."/>
            <person name="Guy L."/>
            <person name="Ettema T.J."/>
        </authorList>
    </citation>
    <scope>NUCLEOTIDE SEQUENCE</scope>
</reference>
<accession>A0A0F8YSL4</accession>
<dbReference type="EMBL" id="LAZR01064648">
    <property type="protein sequence ID" value="KKK57114.1"/>
    <property type="molecule type" value="Genomic_DNA"/>
</dbReference>
<evidence type="ECO:0008006" key="2">
    <source>
        <dbReference type="Google" id="ProtNLM"/>
    </source>
</evidence>
<comment type="caution">
    <text evidence="1">The sequence shown here is derived from an EMBL/GenBank/DDBJ whole genome shotgun (WGS) entry which is preliminary data.</text>
</comment>
<feature type="non-terminal residue" evidence="1">
    <location>
        <position position="1"/>
    </location>
</feature>
<gene>
    <name evidence="1" type="ORF">LCGC14_3057780</name>
</gene>
<dbReference type="InterPro" id="IPR029052">
    <property type="entry name" value="Metallo-depent_PP-like"/>
</dbReference>
<proteinExistence type="predicted"/>
<name>A0A0F8YSL4_9ZZZZ</name>
<dbReference type="AlphaFoldDB" id="A0A0F8YSL4"/>
<evidence type="ECO:0000313" key="1">
    <source>
        <dbReference type="EMBL" id="KKK57114.1"/>
    </source>
</evidence>